<dbReference type="AlphaFoldDB" id="A0A7Y2PJY4"/>
<dbReference type="EMBL" id="JABEQB010000008">
    <property type="protein sequence ID" value="NNG66384.1"/>
    <property type="molecule type" value="Genomic_DNA"/>
</dbReference>
<protein>
    <submittedName>
        <fullName evidence="2">Uncharacterized protein</fullName>
    </submittedName>
</protein>
<feature type="transmembrane region" description="Helical" evidence="1">
    <location>
        <begin position="31"/>
        <end position="53"/>
    </location>
</feature>
<dbReference type="RefSeq" id="WP_170270582.1">
    <property type="nucleotide sequence ID" value="NZ_JABEQB010000008.1"/>
</dbReference>
<evidence type="ECO:0000313" key="3">
    <source>
        <dbReference type="Proteomes" id="UP000529861"/>
    </source>
</evidence>
<gene>
    <name evidence="2" type="ORF">HKI81_03915</name>
</gene>
<reference evidence="2 3" key="1">
    <citation type="submission" date="2020-04" db="EMBL/GenBank/DDBJ databases">
        <title>Draft genome sequence of Caldanaerobacter sunterraneus. strain 1523vc isolated from Griffin hot spring, Kamchatka, Russia.</title>
        <authorList>
            <person name="Toshchakov S.V."/>
            <person name="Podosokorskaya O.A."/>
            <person name="Kublanov I.V."/>
            <person name="Korzhenkov A."/>
            <person name="Patrushev M.V."/>
        </authorList>
    </citation>
    <scope>NUCLEOTIDE SEQUENCE [LARGE SCALE GENOMIC DNA]</scope>
    <source>
        <strain evidence="2 3">1523vc</strain>
    </source>
</reference>
<comment type="caution">
    <text evidence="2">The sequence shown here is derived from an EMBL/GenBank/DDBJ whole genome shotgun (WGS) entry which is preliminary data.</text>
</comment>
<accession>A0A7Y2PJY4</accession>
<dbReference type="Proteomes" id="UP000529861">
    <property type="component" value="Unassembled WGS sequence"/>
</dbReference>
<organism evidence="2 3">
    <name type="scientific">Caldanaerobacter subterraneus</name>
    <dbReference type="NCBI Taxonomy" id="911092"/>
    <lineage>
        <taxon>Bacteria</taxon>
        <taxon>Bacillati</taxon>
        <taxon>Bacillota</taxon>
        <taxon>Clostridia</taxon>
        <taxon>Thermoanaerobacterales</taxon>
        <taxon>Thermoanaerobacteraceae</taxon>
        <taxon>Caldanaerobacter</taxon>
    </lineage>
</organism>
<name>A0A7Y2PJY4_9THEO</name>
<keyword evidence="1" id="KW-0472">Membrane</keyword>
<proteinExistence type="predicted"/>
<keyword evidence="1" id="KW-0812">Transmembrane</keyword>
<evidence type="ECO:0000256" key="1">
    <source>
        <dbReference type="SAM" id="Phobius"/>
    </source>
</evidence>
<evidence type="ECO:0000313" key="2">
    <source>
        <dbReference type="EMBL" id="NNG66384.1"/>
    </source>
</evidence>
<keyword evidence="1" id="KW-1133">Transmembrane helix</keyword>
<sequence length="74" mass="7885">MLGTLKEKALNLYRKSYIALSDPSGLNTPEILVWTGLGILIAWGVLGTMGSSIKTTTSNIMNNLTQGATDTTVK</sequence>